<name>A0A6A5WB77_9PLEO</name>
<keyword evidence="3" id="KW-1185">Reference proteome</keyword>
<dbReference type="EMBL" id="ML977600">
    <property type="protein sequence ID" value="KAF1998932.1"/>
    <property type="molecule type" value="Genomic_DNA"/>
</dbReference>
<feature type="compositionally biased region" description="Basic and acidic residues" evidence="1">
    <location>
        <begin position="1"/>
        <end position="12"/>
    </location>
</feature>
<evidence type="ECO:0000313" key="3">
    <source>
        <dbReference type="Proteomes" id="UP000799779"/>
    </source>
</evidence>
<organism evidence="2 3">
    <name type="scientific">Amniculicola lignicola CBS 123094</name>
    <dbReference type="NCBI Taxonomy" id="1392246"/>
    <lineage>
        <taxon>Eukaryota</taxon>
        <taxon>Fungi</taxon>
        <taxon>Dikarya</taxon>
        <taxon>Ascomycota</taxon>
        <taxon>Pezizomycotina</taxon>
        <taxon>Dothideomycetes</taxon>
        <taxon>Pleosporomycetidae</taxon>
        <taxon>Pleosporales</taxon>
        <taxon>Amniculicolaceae</taxon>
        <taxon>Amniculicola</taxon>
    </lineage>
</organism>
<dbReference type="Proteomes" id="UP000799779">
    <property type="component" value="Unassembled WGS sequence"/>
</dbReference>
<accession>A0A6A5WB77</accession>
<reference evidence="2" key="1">
    <citation type="journal article" date="2020" name="Stud. Mycol.">
        <title>101 Dothideomycetes genomes: a test case for predicting lifestyles and emergence of pathogens.</title>
        <authorList>
            <person name="Haridas S."/>
            <person name="Albert R."/>
            <person name="Binder M."/>
            <person name="Bloem J."/>
            <person name="Labutti K."/>
            <person name="Salamov A."/>
            <person name="Andreopoulos B."/>
            <person name="Baker S."/>
            <person name="Barry K."/>
            <person name="Bills G."/>
            <person name="Bluhm B."/>
            <person name="Cannon C."/>
            <person name="Castanera R."/>
            <person name="Culley D."/>
            <person name="Daum C."/>
            <person name="Ezra D."/>
            <person name="Gonzalez J."/>
            <person name="Henrissat B."/>
            <person name="Kuo A."/>
            <person name="Liang C."/>
            <person name="Lipzen A."/>
            <person name="Lutzoni F."/>
            <person name="Magnuson J."/>
            <person name="Mondo S."/>
            <person name="Nolan M."/>
            <person name="Ohm R."/>
            <person name="Pangilinan J."/>
            <person name="Park H.-J."/>
            <person name="Ramirez L."/>
            <person name="Alfaro M."/>
            <person name="Sun H."/>
            <person name="Tritt A."/>
            <person name="Yoshinaga Y."/>
            <person name="Zwiers L.-H."/>
            <person name="Turgeon B."/>
            <person name="Goodwin S."/>
            <person name="Spatafora J."/>
            <person name="Crous P."/>
            <person name="Grigoriev I."/>
        </authorList>
    </citation>
    <scope>NUCLEOTIDE SEQUENCE</scope>
    <source>
        <strain evidence="2">CBS 123094</strain>
    </source>
</reference>
<feature type="region of interest" description="Disordered" evidence="1">
    <location>
        <begin position="336"/>
        <end position="396"/>
    </location>
</feature>
<sequence>MEDDHSSRDPSPRRNNPGELDSTAENPLHECQDVVGSFQAQPCSRQLPCDGHSHHILAEAGSPFDHLSPRHQSQTISVKSTFELPGPAIPVITGLQGSTHDKLFAVNQNTELSDTGPTNVPSDGSWSGATFLSTQEDWSELLSTWDIEDGKSESSGYLLANNVFAQGLTERASIPGARIKIGLWIASDMPWNPFNLRTSRNNDQEQRNSLFFSCRTFEIRRPINANNSKSDHSIASPGRPIFVPLDADRPTDTTDRLVYLLQHLNPRTNPSRVNNFFNGLDIILADLESRFPENFAVTGLSRALELISSIYHLNYAHNQLKVNQWTPIDLCSHTDTSAAQGPSAGQPRNTTQPYPPDQNQDPSSEPSPRDQNGTTGSDSHNNRIATSRGQRTRQRLRTRKLACPVDKHAVVHGHASNSRCNFPGRNTMSAIAQHLRGMGHRNDVLQIILCHHCGFYVTSLEEYRDVHNARRCQMHVQRRGARVVDLWQDLYRKIHPNSTRIPSPWTDDCGWHHSLPNALPDAVPTSTTPIPSAASGQPPPVSDHHSLPTDDPPFASETRHTMAPYQSSRGEPLLGNHATVAGFEPSIAPYPEQTPYRSSWEPVDRPVPQRGEAAYIEAIASIFQPQSILRGDLSDATMDQLLNHTNPEHVQRIADRLRDRAEAAMWRLQGSDPGHPAPTHASLDPSSVSVNGSSYARIPVTGVATAPNHYHDPLLGPFITGFMMPLDVSPPSVPGRHQPYGHDLFGTGTIHGFQQYPLPSQLSSVSVMSSGS</sequence>
<proteinExistence type="predicted"/>
<feature type="region of interest" description="Disordered" evidence="1">
    <location>
        <begin position="584"/>
        <end position="603"/>
    </location>
</feature>
<feature type="compositionally biased region" description="Polar residues" evidence="1">
    <location>
        <begin position="346"/>
        <end position="387"/>
    </location>
</feature>
<dbReference type="AlphaFoldDB" id="A0A6A5WB77"/>
<protein>
    <submittedName>
        <fullName evidence="2">Uncharacterized protein</fullName>
    </submittedName>
</protein>
<feature type="region of interest" description="Disordered" evidence="1">
    <location>
        <begin position="516"/>
        <end position="558"/>
    </location>
</feature>
<gene>
    <name evidence="2" type="ORF">P154DRAFT_602509</name>
</gene>
<dbReference type="OrthoDB" id="3800705at2759"/>
<feature type="region of interest" description="Disordered" evidence="1">
    <location>
        <begin position="668"/>
        <end position="688"/>
    </location>
</feature>
<evidence type="ECO:0000313" key="2">
    <source>
        <dbReference type="EMBL" id="KAF1998932.1"/>
    </source>
</evidence>
<evidence type="ECO:0000256" key="1">
    <source>
        <dbReference type="SAM" id="MobiDB-lite"/>
    </source>
</evidence>
<feature type="region of interest" description="Disordered" evidence="1">
    <location>
        <begin position="1"/>
        <end position="24"/>
    </location>
</feature>